<dbReference type="Gene3D" id="3.90.280.10">
    <property type="entry name" value="PEBP-like"/>
    <property type="match status" value="1"/>
</dbReference>
<dbReference type="AlphaFoldDB" id="A0A8H7SID8"/>
<evidence type="ECO:0000313" key="4">
    <source>
        <dbReference type="Proteomes" id="UP000613177"/>
    </source>
</evidence>
<evidence type="ECO:0000313" key="3">
    <source>
        <dbReference type="EMBL" id="KAG2229847.1"/>
    </source>
</evidence>
<comment type="caution">
    <text evidence="3">The sequence shown here is derived from an EMBL/GenBank/DDBJ whole genome shotgun (WGS) entry which is preliminary data.</text>
</comment>
<organism evidence="3 4">
    <name type="scientific">Thamnidium elegans</name>
    <dbReference type="NCBI Taxonomy" id="101142"/>
    <lineage>
        <taxon>Eukaryota</taxon>
        <taxon>Fungi</taxon>
        <taxon>Fungi incertae sedis</taxon>
        <taxon>Mucoromycota</taxon>
        <taxon>Mucoromycotina</taxon>
        <taxon>Mucoromycetes</taxon>
        <taxon>Mucorales</taxon>
        <taxon>Mucorineae</taxon>
        <taxon>Mucoraceae</taxon>
        <taxon>Thamnidium</taxon>
    </lineage>
</organism>
<dbReference type="SUPFAM" id="SSF49777">
    <property type="entry name" value="PEBP-like"/>
    <property type="match status" value="1"/>
</dbReference>
<dbReference type="PROSITE" id="PS01220">
    <property type="entry name" value="PBP"/>
    <property type="match status" value="1"/>
</dbReference>
<dbReference type="InterPro" id="IPR036610">
    <property type="entry name" value="PEBP-like_sf"/>
</dbReference>
<dbReference type="InterPro" id="IPR035810">
    <property type="entry name" value="PEBP_euk"/>
</dbReference>
<gene>
    <name evidence="3" type="ORF">INT48_002890</name>
</gene>
<feature type="region of interest" description="Disordered" evidence="2">
    <location>
        <begin position="106"/>
        <end position="125"/>
    </location>
</feature>
<proteinExistence type="inferred from homology"/>
<comment type="similarity">
    <text evidence="1">Belongs to the phosphatidylethanolamine-binding protein family.</text>
</comment>
<dbReference type="PANTHER" id="PTHR11362">
    <property type="entry name" value="PHOSPHATIDYLETHANOLAMINE-BINDING PROTEIN"/>
    <property type="match status" value="1"/>
</dbReference>
<name>A0A8H7SID8_9FUNG</name>
<dbReference type="InterPro" id="IPR008914">
    <property type="entry name" value="PEBP"/>
</dbReference>
<dbReference type="PANTHER" id="PTHR11362:SF82">
    <property type="entry name" value="PHOSPHATIDYLETHANOLAMINE-BINDING PROTEIN 4"/>
    <property type="match status" value="1"/>
</dbReference>
<protein>
    <recommendedName>
        <fullName evidence="5">Phosphatidylethanolamine-binding protein</fullName>
    </recommendedName>
</protein>
<dbReference type="EMBL" id="JAEPRE010000239">
    <property type="protein sequence ID" value="KAG2229847.1"/>
    <property type="molecule type" value="Genomic_DNA"/>
</dbReference>
<evidence type="ECO:0000256" key="2">
    <source>
        <dbReference type="SAM" id="MobiDB-lite"/>
    </source>
</evidence>
<evidence type="ECO:0008006" key="5">
    <source>
        <dbReference type="Google" id="ProtNLM"/>
    </source>
</evidence>
<dbReference type="CDD" id="cd00866">
    <property type="entry name" value="PEBP_euk"/>
    <property type="match status" value="1"/>
</dbReference>
<accession>A0A8H7SID8</accession>
<dbReference type="Pfam" id="PF01161">
    <property type="entry name" value="PBP"/>
    <property type="match status" value="1"/>
</dbReference>
<sequence length="182" mass="20688">MGFITADMNINSCLEKHNVVPDILDAPISPSTLLKIDYGTNDVALGNILNPQQTSEQPNIFFVAPEEDAYYTLIMTDPDAPSSQDKKFGPWRHWIVVNILGSDLDTSKKPENQHTPYIGPGPGQDTGTHRYVFLLYKQGNGKQEFKPMEHEQKEQRRLFKLREFEAENQLELVTANFFCCPT</sequence>
<dbReference type="OrthoDB" id="2506647at2759"/>
<keyword evidence="4" id="KW-1185">Reference proteome</keyword>
<dbReference type="Proteomes" id="UP000613177">
    <property type="component" value="Unassembled WGS sequence"/>
</dbReference>
<dbReference type="InterPro" id="IPR001858">
    <property type="entry name" value="Phosphatidylethanolamine-bd_CS"/>
</dbReference>
<reference evidence="3" key="1">
    <citation type="submission" date="2021-01" db="EMBL/GenBank/DDBJ databases">
        <title>Metabolic potential, ecology and presence of endohyphal bacteria is reflected in genomic diversity of Mucoromycotina.</title>
        <authorList>
            <person name="Muszewska A."/>
            <person name="Okrasinska A."/>
            <person name="Steczkiewicz K."/>
            <person name="Drgas O."/>
            <person name="Orlowska M."/>
            <person name="Perlinska-Lenart U."/>
            <person name="Aleksandrzak-Piekarczyk T."/>
            <person name="Szatraj K."/>
            <person name="Zielenkiewicz U."/>
            <person name="Pilsyk S."/>
            <person name="Malc E."/>
            <person name="Mieczkowski P."/>
            <person name="Kruszewska J.S."/>
            <person name="Biernat P."/>
            <person name="Pawlowska J."/>
        </authorList>
    </citation>
    <scope>NUCLEOTIDE SEQUENCE</scope>
    <source>
        <strain evidence="3">WA0000018081</strain>
    </source>
</reference>
<evidence type="ECO:0000256" key="1">
    <source>
        <dbReference type="ARBA" id="ARBA00007091"/>
    </source>
</evidence>